<dbReference type="STRING" id="710696.Intca_0235"/>
<keyword evidence="5" id="KW-1185">Reference proteome</keyword>
<feature type="domain" description="DUF7847" evidence="3">
    <location>
        <begin position="97"/>
        <end position="341"/>
    </location>
</feature>
<feature type="transmembrane region" description="Helical" evidence="2">
    <location>
        <begin position="278"/>
        <end position="311"/>
    </location>
</feature>
<protein>
    <recommendedName>
        <fullName evidence="3">DUF7847 domain-containing protein</fullName>
    </recommendedName>
</protein>
<dbReference type="InterPro" id="IPR057169">
    <property type="entry name" value="DUF7847"/>
</dbReference>
<dbReference type="Pfam" id="PF25231">
    <property type="entry name" value="DUF7847"/>
    <property type="match status" value="1"/>
</dbReference>
<dbReference type="eggNOG" id="COG4223">
    <property type="taxonomic scope" value="Bacteria"/>
</dbReference>
<evidence type="ECO:0000313" key="5">
    <source>
        <dbReference type="Proteomes" id="UP000008914"/>
    </source>
</evidence>
<feature type="transmembrane region" description="Helical" evidence="2">
    <location>
        <begin position="192"/>
        <end position="215"/>
    </location>
</feature>
<feature type="compositionally biased region" description="Low complexity" evidence="1">
    <location>
        <begin position="1"/>
        <end position="10"/>
    </location>
</feature>
<name>E6S6Q6_INTC7</name>
<keyword evidence="2" id="KW-0812">Transmembrane</keyword>
<dbReference type="EMBL" id="CP002343">
    <property type="protein sequence ID" value="ADU46792.1"/>
    <property type="molecule type" value="Genomic_DNA"/>
</dbReference>
<feature type="transmembrane region" description="Helical" evidence="2">
    <location>
        <begin position="150"/>
        <end position="171"/>
    </location>
</feature>
<feature type="compositionally biased region" description="Pro residues" evidence="1">
    <location>
        <begin position="36"/>
        <end position="56"/>
    </location>
</feature>
<dbReference type="OrthoDB" id="121140at2"/>
<organism evidence="4 5">
    <name type="scientific">Intrasporangium calvum (strain ATCC 23552 / DSM 43043 / JCM 3097 / NBRC 12989 / NCIMB 10167 / NRRL B-3866 / 7 KIP)</name>
    <dbReference type="NCBI Taxonomy" id="710696"/>
    <lineage>
        <taxon>Bacteria</taxon>
        <taxon>Bacillati</taxon>
        <taxon>Actinomycetota</taxon>
        <taxon>Actinomycetes</taxon>
        <taxon>Micrococcales</taxon>
        <taxon>Intrasporangiaceae</taxon>
        <taxon>Intrasporangium</taxon>
    </lineage>
</organism>
<feature type="transmembrane region" description="Helical" evidence="2">
    <location>
        <begin position="93"/>
        <end position="114"/>
    </location>
</feature>
<dbReference type="RefSeq" id="WP_013491114.1">
    <property type="nucleotide sequence ID" value="NC_014830.1"/>
</dbReference>
<evidence type="ECO:0000256" key="2">
    <source>
        <dbReference type="SAM" id="Phobius"/>
    </source>
</evidence>
<reference evidence="4 5" key="1">
    <citation type="journal article" date="2010" name="Stand. Genomic Sci.">
        <title>Complete genome sequence of Intrasporangium calvum type strain (7 KIP).</title>
        <authorList>
            <person name="Del Rio T.G."/>
            <person name="Chertkov O."/>
            <person name="Yasawong M."/>
            <person name="Lucas S."/>
            <person name="Deshpande S."/>
            <person name="Cheng J.F."/>
            <person name="Detter C."/>
            <person name="Tapia R."/>
            <person name="Han C."/>
            <person name="Goodwin L."/>
            <person name="Pitluck S."/>
            <person name="Liolios K."/>
            <person name="Ivanova N."/>
            <person name="Mavromatis K."/>
            <person name="Pati A."/>
            <person name="Chen A."/>
            <person name="Palaniappan K."/>
            <person name="Land M."/>
            <person name="Hauser L."/>
            <person name="Chang Y.J."/>
            <person name="Jeffries C.D."/>
            <person name="Rohde M."/>
            <person name="Pukall R."/>
            <person name="Sikorski J."/>
            <person name="Goker M."/>
            <person name="Woyke T."/>
            <person name="Bristow J."/>
            <person name="Eisen J.A."/>
            <person name="Markowitz V."/>
            <person name="Hugenholtz P."/>
            <person name="Kyrpides N.C."/>
            <person name="Klenk H.P."/>
            <person name="Lapidus A."/>
        </authorList>
    </citation>
    <scope>NUCLEOTIDE SEQUENCE [LARGE SCALE GENOMIC DNA]</scope>
    <source>
        <strain evidence="5">ATCC 23552 / DSM 43043 / JCM 3097 / NBRC 12989 / 7 KIP</strain>
    </source>
</reference>
<feature type="transmembrane region" description="Helical" evidence="2">
    <location>
        <begin position="227"/>
        <end position="257"/>
    </location>
</feature>
<feature type="compositionally biased region" description="Low complexity" evidence="1">
    <location>
        <begin position="26"/>
        <end position="35"/>
    </location>
</feature>
<evidence type="ECO:0000256" key="1">
    <source>
        <dbReference type="SAM" id="MobiDB-lite"/>
    </source>
</evidence>
<feature type="transmembrane region" description="Helical" evidence="2">
    <location>
        <begin position="331"/>
        <end position="351"/>
    </location>
</feature>
<dbReference type="Proteomes" id="UP000008914">
    <property type="component" value="Chromosome"/>
</dbReference>
<feature type="region of interest" description="Disordered" evidence="1">
    <location>
        <begin position="1"/>
        <end position="60"/>
    </location>
</feature>
<dbReference type="HOGENOM" id="CLU_036814_2_1_11"/>
<accession>E6S6Q6</accession>
<keyword evidence="2" id="KW-0472">Membrane</keyword>
<sequence>MSDEPGWAAPGPAPSGGTDRWVPPDAGSVPPDAGSAPPPPPPSGGYRPAPPPPPAPRLEYRPGIIPLRPLTLGEIWSGVFATVRGNPGATLGLALLTTALALVPATALAIWLAGQDLGLAAVLSADPFGDPNLSAGAYSDATLASYVPGLAMWVVSLLLPLFVALVIGHAIQGRKVTLGQTWQQTRGRILPAIGTTLLIVAMFAGVIVVVLLAAAGTWASGDGAGSVALTVLLVVGFAAAAVYLWVKVSFAVTIVVLESAGPRRAVRRSWGLTGGRPFWRIFGIRLLTAIVASIVGSIVATPIGLIALFAADDPDATSMAWVLPLTQAVSLLVQGVLVTPFVSGVDSLLYVDQRIRREGLDVQLMQQLPTSPSG</sequence>
<gene>
    <name evidence="4" type="ordered locus">Intca_0235</name>
</gene>
<evidence type="ECO:0000259" key="3">
    <source>
        <dbReference type="Pfam" id="PF25231"/>
    </source>
</evidence>
<proteinExistence type="predicted"/>
<evidence type="ECO:0000313" key="4">
    <source>
        <dbReference type="EMBL" id="ADU46792.1"/>
    </source>
</evidence>
<keyword evidence="2" id="KW-1133">Transmembrane helix</keyword>
<dbReference type="KEGG" id="ica:Intca_0235"/>
<dbReference type="AlphaFoldDB" id="E6S6Q6"/>